<dbReference type="AlphaFoldDB" id="A0A172TU79"/>
<evidence type="ECO:0000313" key="1">
    <source>
        <dbReference type="EMBL" id="ANE50649.1"/>
    </source>
</evidence>
<sequence>MQSKVVSFRLPVKDYAQLLSKAADQNMALSDYVLTKLYKPETTTIHTTVPRPSYYFQYKELLQRLIQATETNKDILRIEAQYGKGTRVVVMNAEIVQELKEALKNIK</sequence>
<reference evidence="1 2" key="2">
    <citation type="journal article" date="2016" name="Int. J. Syst. Evol. Microbiol.">
        <title>Flavisolibacter tropicus sp. nov., isolated from tropical soil.</title>
        <authorList>
            <person name="Lee J.J."/>
            <person name="Kang M.S."/>
            <person name="Kim G.S."/>
            <person name="Lee C.S."/>
            <person name="Lim S."/>
            <person name="Lee J."/>
            <person name="Roh S.H."/>
            <person name="Kang H."/>
            <person name="Ha J.M."/>
            <person name="Bae S."/>
            <person name="Jung H.Y."/>
            <person name="Kim M.K."/>
        </authorList>
    </citation>
    <scope>NUCLEOTIDE SEQUENCE [LARGE SCALE GENOMIC DNA]</scope>
    <source>
        <strain evidence="1 2">LCS9</strain>
    </source>
</reference>
<dbReference type="KEGG" id="fla:SY85_09175"/>
<gene>
    <name evidence="1" type="ORF">SY85_09175</name>
</gene>
<accession>A0A172TU79</accession>
<dbReference type="RefSeq" id="WP_066403812.1">
    <property type="nucleotide sequence ID" value="NZ_CP011390.1"/>
</dbReference>
<protein>
    <submittedName>
        <fullName evidence="1">Uncharacterized protein</fullName>
    </submittedName>
</protein>
<keyword evidence="2" id="KW-1185">Reference proteome</keyword>
<evidence type="ECO:0000313" key="2">
    <source>
        <dbReference type="Proteomes" id="UP000077177"/>
    </source>
</evidence>
<organism evidence="1 2">
    <name type="scientific">Flavisolibacter tropicus</name>
    <dbReference type="NCBI Taxonomy" id="1492898"/>
    <lineage>
        <taxon>Bacteria</taxon>
        <taxon>Pseudomonadati</taxon>
        <taxon>Bacteroidota</taxon>
        <taxon>Chitinophagia</taxon>
        <taxon>Chitinophagales</taxon>
        <taxon>Chitinophagaceae</taxon>
        <taxon>Flavisolibacter</taxon>
    </lineage>
</organism>
<proteinExistence type="predicted"/>
<reference evidence="2" key="1">
    <citation type="submission" date="2015-01" db="EMBL/GenBank/DDBJ databases">
        <title>Flavisolibacter sp./LCS9/ whole genome sequencing.</title>
        <authorList>
            <person name="Kim M.K."/>
            <person name="Srinivasan S."/>
            <person name="Lee J.-J."/>
        </authorList>
    </citation>
    <scope>NUCLEOTIDE SEQUENCE [LARGE SCALE GENOMIC DNA]</scope>
    <source>
        <strain evidence="2">LCS9</strain>
    </source>
</reference>
<dbReference type="STRING" id="1492898.SY85_09175"/>
<dbReference type="Proteomes" id="UP000077177">
    <property type="component" value="Chromosome"/>
</dbReference>
<name>A0A172TU79_9BACT</name>
<dbReference type="EMBL" id="CP011390">
    <property type="protein sequence ID" value="ANE50649.1"/>
    <property type="molecule type" value="Genomic_DNA"/>
</dbReference>